<dbReference type="SUPFAM" id="SSF81324">
    <property type="entry name" value="Voltage-gated potassium channels"/>
    <property type="match status" value="1"/>
</dbReference>
<evidence type="ECO:0000256" key="13">
    <source>
        <dbReference type="ARBA" id="ARBA00062687"/>
    </source>
</evidence>
<evidence type="ECO:0000313" key="22">
    <source>
        <dbReference type="EMBL" id="VEN56509.1"/>
    </source>
</evidence>
<dbReference type="InterPro" id="IPR041647">
    <property type="entry name" value="IRK_C"/>
</dbReference>
<evidence type="ECO:0000256" key="11">
    <source>
        <dbReference type="ARBA" id="ARBA00034430"/>
    </source>
</evidence>
<evidence type="ECO:0000256" key="10">
    <source>
        <dbReference type="ARBA" id="ARBA00023303"/>
    </source>
</evidence>
<evidence type="ECO:0000256" key="7">
    <source>
        <dbReference type="ARBA" id="ARBA00022989"/>
    </source>
</evidence>
<dbReference type="PANTHER" id="PTHR11767:SF113">
    <property type="entry name" value="INWARDLY RECTIFYING POTASSIUM CHANNEL 2, ISOFORM D"/>
    <property type="match status" value="1"/>
</dbReference>
<evidence type="ECO:0000256" key="2">
    <source>
        <dbReference type="ARBA" id="ARBA00022448"/>
    </source>
</evidence>
<dbReference type="Gene3D" id="1.10.287.70">
    <property type="match status" value="1"/>
</dbReference>
<dbReference type="GO" id="GO:0034765">
    <property type="term" value="P:regulation of monoatomic ion transmembrane transport"/>
    <property type="evidence" value="ECO:0007669"/>
    <property type="project" value="TreeGrafter"/>
</dbReference>
<keyword evidence="4 18" id="KW-0812">Transmembrane</keyword>
<keyword evidence="6 18" id="KW-0630">Potassium</keyword>
<evidence type="ECO:0000256" key="9">
    <source>
        <dbReference type="ARBA" id="ARBA00023136"/>
    </source>
</evidence>
<comment type="catalytic activity">
    <reaction evidence="11">
        <text>K(+)(in) = K(+)(out)</text>
        <dbReference type="Rhea" id="RHEA:29463"/>
        <dbReference type="ChEBI" id="CHEBI:29103"/>
    </reaction>
</comment>
<dbReference type="OrthoDB" id="273257at2759"/>
<accession>A0A653D8M1</accession>
<dbReference type="PRINTS" id="PR01320">
    <property type="entry name" value="KIRCHANNEL"/>
</dbReference>
<dbReference type="PIRSF" id="PIRSF005465">
    <property type="entry name" value="GIRK_kir"/>
    <property type="match status" value="1"/>
</dbReference>
<keyword evidence="23" id="KW-1185">Reference proteome</keyword>
<keyword evidence="8 18" id="KW-0406">Ion transport</keyword>
<dbReference type="InterPro" id="IPR040445">
    <property type="entry name" value="Kir_TM"/>
</dbReference>
<reference evidence="22 23" key="1">
    <citation type="submission" date="2019-01" db="EMBL/GenBank/DDBJ databases">
        <authorList>
            <person name="Sayadi A."/>
        </authorList>
    </citation>
    <scope>NUCLEOTIDE SEQUENCE [LARGE SCALE GENOMIC DNA]</scope>
</reference>
<dbReference type="Pfam" id="PF01007">
    <property type="entry name" value="IRK"/>
    <property type="match status" value="1"/>
</dbReference>
<comment type="similarity">
    <text evidence="12">Belongs to the inward rectifier-type potassium channel (TC 1.A.2.1) family. KCNJ9 subfamily.</text>
</comment>
<feature type="domain" description="Potassium channel inwardly rectifying transmembrane" evidence="20">
    <location>
        <begin position="75"/>
        <end position="219"/>
    </location>
</feature>
<evidence type="ECO:0000256" key="18">
    <source>
        <dbReference type="RuleBase" id="RU003822"/>
    </source>
</evidence>
<proteinExistence type="inferred from homology"/>
<feature type="transmembrane region" description="Helical" evidence="19">
    <location>
        <begin position="189"/>
        <end position="214"/>
    </location>
</feature>
<dbReference type="GO" id="GO:0005886">
    <property type="term" value="C:plasma membrane"/>
    <property type="evidence" value="ECO:0007669"/>
    <property type="project" value="TreeGrafter"/>
</dbReference>
<evidence type="ECO:0000256" key="8">
    <source>
        <dbReference type="ARBA" id="ARBA00023065"/>
    </source>
</evidence>
<gene>
    <name evidence="22" type="ORF">CALMAC_LOCUS15394</name>
</gene>
<evidence type="ECO:0000256" key="14">
    <source>
        <dbReference type="ARBA" id="ARBA00072191"/>
    </source>
</evidence>
<evidence type="ECO:0000256" key="1">
    <source>
        <dbReference type="ARBA" id="ARBA00004141"/>
    </source>
</evidence>
<keyword evidence="3 18" id="KW-0633">Potassium transport</keyword>
<name>A0A653D8M1_CALMS</name>
<evidence type="ECO:0000256" key="19">
    <source>
        <dbReference type="SAM" id="Phobius"/>
    </source>
</evidence>
<dbReference type="Proteomes" id="UP000410492">
    <property type="component" value="Unassembled WGS sequence"/>
</dbReference>
<evidence type="ECO:0000259" key="20">
    <source>
        <dbReference type="Pfam" id="PF01007"/>
    </source>
</evidence>
<keyword evidence="2 18" id="KW-0813">Transport</keyword>
<feature type="transmembrane region" description="Helical" evidence="19">
    <location>
        <begin position="110"/>
        <end position="134"/>
    </location>
</feature>
<sequence length="414" mass="47134">MCSYQYSDNNDTQNMKSSVISDRSVCRNNENNGPCELLKSDMYAEQGYPLISRANAARLRKGSHFSSQSPTLRAVHKNGDCNIHQTKVPRKTFLRDPFVTLVDLRWRWTFAIFVLGFSASWALFGIAWLFLAYIHGDLEEAHLSTHQFASNWTPCVTEVHDYASAFLFSVETQITTGYGTRAPTAECGAAIFLMCLQNIVGYIIEAFLVGTVFAKMTRPKQRTRTLKFSDHAVICMRDGMLCLMFRIGDMRKSSRIIEAKVKTQLIRPKRTKEGEVLSTYQTKLLVSADDCEGDLFFIWPMTVIHKIDRSSPFYHLSADDLTTQKFEIVVTLEGTIESTDQKTQARSSYLPSEVLWGHTFESMITVDLEKEGYRVDYSKFDKVVPVETPLVSAYKLSEIMQITDKKYEGSDNFS</sequence>
<evidence type="ECO:0000313" key="23">
    <source>
        <dbReference type="Proteomes" id="UP000410492"/>
    </source>
</evidence>
<dbReference type="GO" id="GO:1990573">
    <property type="term" value="P:potassium ion import across plasma membrane"/>
    <property type="evidence" value="ECO:0007669"/>
    <property type="project" value="TreeGrafter"/>
</dbReference>
<evidence type="ECO:0000256" key="3">
    <source>
        <dbReference type="ARBA" id="ARBA00022538"/>
    </source>
</evidence>
<evidence type="ECO:0000256" key="5">
    <source>
        <dbReference type="ARBA" id="ARBA00022882"/>
    </source>
</evidence>
<dbReference type="InterPro" id="IPR016449">
    <property type="entry name" value="K_chnl_inward-rec_Kir"/>
</dbReference>
<evidence type="ECO:0000256" key="15">
    <source>
        <dbReference type="ARBA" id="ARBA00076077"/>
    </source>
</evidence>
<dbReference type="InterPro" id="IPR014756">
    <property type="entry name" value="Ig_E-set"/>
</dbReference>
<dbReference type="FunFam" id="2.60.40.1400:FF:000001">
    <property type="entry name" value="G protein-activated inward rectifier potassium channel 2"/>
    <property type="match status" value="1"/>
</dbReference>
<dbReference type="Gene3D" id="2.60.40.1400">
    <property type="entry name" value="G protein-activated inward rectifier potassium channel 1"/>
    <property type="match status" value="1"/>
</dbReference>
<organism evidence="22 23">
    <name type="scientific">Callosobruchus maculatus</name>
    <name type="common">Southern cowpea weevil</name>
    <name type="synonym">Pulse bruchid</name>
    <dbReference type="NCBI Taxonomy" id="64391"/>
    <lineage>
        <taxon>Eukaryota</taxon>
        <taxon>Metazoa</taxon>
        <taxon>Ecdysozoa</taxon>
        <taxon>Arthropoda</taxon>
        <taxon>Hexapoda</taxon>
        <taxon>Insecta</taxon>
        <taxon>Pterygota</taxon>
        <taxon>Neoptera</taxon>
        <taxon>Endopterygota</taxon>
        <taxon>Coleoptera</taxon>
        <taxon>Polyphaga</taxon>
        <taxon>Cucujiformia</taxon>
        <taxon>Chrysomeloidea</taxon>
        <taxon>Chrysomelidae</taxon>
        <taxon>Bruchinae</taxon>
        <taxon>Bruchini</taxon>
        <taxon>Callosobruchus</taxon>
    </lineage>
</organism>
<evidence type="ECO:0000259" key="21">
    <source>
        <dbReference type="Pfam" id="PF17655"/>
    </source>
</evidence>
<comment type="subunit">
    <text evidence="13">Associates with KCNJ3/GIRK1 to form a G-protein-activated heteromultimer pore-forming unit. Interacts (via PDZ-binding motif) with SNX27 (via PDZ domain); the interaction is required when endocytosed to prevent degradation in lysosomes and promote recycling to the plasma membrane.</text>
</comment>
<dbReference type="PANTHER" id="PTHR11767">
    <property type="entry name" value="INWARD RECTIFIER POTASSIUM CHANNEL"/>
    <property type="match status" value="1"/>
</dbReference>
<dbReference type="EMBL" id="CAACVG010010738">
    <property type="protein sequence ID" value="VEN56509.1"/>
    <property type="molecule type" value="Genomic_DNA"/>
</dbReference>
<evidence type="ECO:0000256" key="16">
    <source>
        <dbReference type="ARBA" id="ARBA00081071"/>
    </source>
</evidence>
<evidence type="ECO:0000256" key="6">
    <source>
        <dbReference type="ARBA" id="ARBA00022958"/>
    </source>
</evidence>
<comment type="subcellular location">
    <subcellularLocation>
        <location evidence="1 18">Membrane</location>
        <topology evidence="1 18">Multi-pass membrane protein</topology>
    </subcellularLocation>
</comment>
<dbReference type="Pfam" id="PF17655">
    <property type="entry name" value="IRK_C"/>
    <property type="match status" value="1"/>
</dbReference>
<keyword evidence="5 18" id="KW-0851">Voltage-gated channel</keyword>
<keyword evidence="9 19" id="KW-0472">Membrane</keyword>
<dbReference type="GO" id="GO:0005242">
    <property type="term" value="F:inward rectifier potassium channel activity"/>
    <property type="evidence" value="ECO:0007669"/>
    <property type="project" value="InterPro"/>
</dbReference>
<dbReference type="FunFam" id="1.10.287.70:FF:000019">
    <property type="entry name" value="G protein-activated inward rectifier potassium channel 1"/>
    <property type="match status" value="1"/>
</dbReference>
<feature type="site" description="Role in the control of polyamine-mediated channel gating and in the blocking by intracellular magnesium" evidence="17">
    <location>
        <position position="205"/>
    </location>
</feature>
<dbReference type="InterPro" id="IPR013518">
    <property type="entry name" value="K_chnl_inward-rec_Kir_cyto"/>
</dbReference>
<dbReference type="SUPFAM" id="SSF81296">
    <property type="entry name" value="E set domains"/>
    <property type="match status" value="1"/>
</dbReference>
<keyword evidence="7 19" id="KW-1133">Transmembrane helix</keyword>
<dbReference type="GO" id="GO:0034702">
    <property type="term" value="C:monoatomic ion channel complex"/>
    <property type="evidence" value="ECO:0007669"/>
    <property type="project" value="UniProtKB-KW"/>
</dbReference>
<evidence type="ECO:0000256" key="12">
    <source>
        <dbReference type="ARBA" id="ARBA00061604"/>
    </source>
</evidence>
<protein>
    <recommendedName>
        <fullName evidence="14">G protein-activated inward rectifier potassium channel 3</fullName>
    </recommendedName>
    <alternativeName>
        <fullName evidence="16">Inward rectifier K(+) channel Kir3.3</fullName>
    </alternativeName>
    <alternativeName>
        <fullName evidence="15">Potassium channel, inwardly rectifying subfamily J member 9</fullName>
    </alternativeName>
</protein>
<evidence type="ECO:0000256" key="4">
    <source>
        <dbReference type="ARBA" id="ARBA00022692"/>
    </source>
</evidence>
<evidence type="ECO:0000256" key="17">
    <source>
        <dbReference type="PIRSR" id="PIRSR005465-1"/>
    </source>
</evidence>
<dbReference type="AlphaFoldDB" id="A0A653D8M1"/>
<feature type="domain" description="Inward rectifier potassium channel C-terminal" evidence="21">
    <location>
        <begin position="226"/>
        <end position="398"/>
    </location>
</feature>
<keyword evidence="10 18" id="KW-0407">Ion channel</keyword>